<dbReference type="GO" id="GO:0005694">
    <property type="term" value="C:chromosome"/>
    <property type="evidence" value="ECO:0007669"/>
    <property type="project" value="TreeGrafter"/>
</dbReference>
<dbReference type="PANTHER" id="PTHR33375">
    <property type="entry name" value="CHROMOSOME-PARTITIONING PROTEIN PARB-RELATED"/>
    <property type="match status" value="1"/>
</dbReference>
<dbReference type="InterPro" id="IPR036086">
    <property type="entry name" value="ParB/Sulfiredoxin_sf"/>
</dbReference>
<dbReference type="Proteomes" id="UP000886070">
    <property type="component" value="Unassembled WGS sequence"/>
</dbReference>
<dbReference type="GO" id="GO:0007059">
    <property type="term" value="P:chromosome segregation"/>
    <property type="evidence" value="ECO:0007669"/>
    <property type="project" value="TreeGrafter"/>
</dbReference>
<dbReference type="SMART" id="SM00470">
    <property type="entry name" value="ParB"/>
    <property type="match status" value="1"/>
</dbReference>
<feature type="domain" description="ParB-like N-terminal" evidence="1">
    <location>
        <begin position="8"/>
        <end position="100"/>
    </location>
</feature>
<reference evidence="2" key="1">
    <citation type="journal article" date="2020" name="mSystems">
        <title>Genome- and Community-Level Interaction Insights into Carbon Utilization and Element Cycling Functions of Hydrothermarchaeota in Hydrothermal Sediment.</title>
        <authorList>
            <person name="Zhou Z."/>
            <person name="Liu Y."/>
            <person name="Xu W."/>
            <person name="Pan J."/>
            <person name="Luo Z.H."/>
            <person name="Li M."/>
        </authorList>
    </citation>
    <scope>NUCLEOTIDE SEQUENCE [LARGE SCALE GENOMIC DNA]</scope>
    <source>
        <strain evidence="2">HyVt-92</strain>
    </source>
</reference>
<organism evidence="2">
    <name type="scientific">Aerophobetes bacterium</name>
    <dbReference type="NCBI Taxonomy" id="2030807"/>
    <lineage>
        <taxon>Bacteria</taxon>
        <taxon>Candidatus Aerophobota</taxon>
    </lineage>
</organism>
<dbReference type="InterPro" id="IPR003115">
    <property type="entry name" value="ParB_N"/>
</dbReference>
<dbReference type="Gene3D" id="3.90.1530.10">
    <property type="entry name" value="Conserved hypothetical protein from pyrococcus furiosus pfu- 392566-001, ParB domain"/>
    <property type="match status" value="1"/>
</dbReference>
<sequence length="276" mass="31670">MHLEKKLRKIPLELIDAEDDFFDFSDKDSSYLAKLKLSIKKVGVINPLIVQLSSSKKLYRLINGFKRFQIAKELSLSYLPAYILKRDLSPLEVLNILLLTHSRPLSLTEKARIVGIMRRLQLSDKQIYDNFGSLLGISSASLVKEYAILSTYRSPLLSYISSHGLSLKQALALKDLSPQEQDTFVFLGNLLSLKGYDFFNILTDLKEIAIREGKKVALVIEETGILEIGKNEKFTRSQKIERIKNIIKERKYPYLTKVNRELDKIRKKFSSRTGLD</sequence>
<proteinExistence type="predicted"/>
<dbReference type="InterPro" id="IPR050336">
    <property type="entry name" value="Chromosome_partition/occlusion"/>
</dbReference>
<feature type="non-terminal residue" evidence="2">
    <location>
        <position position="276"/>
    </location>
</feature>
<protein>
    <recommendedName>
        <fullName evidence="1">ParB-like N-terminal domain-containing protein</fullName>
    </recommendedName>
</protein>
<dbReference type="AlphaFoldDB" id="A0A7V5HZ31"/>
<gene>
    <name evidence="2" type="ORF">ENL39_03700</name>
</gene>
<name>A0A7V5HZ31_UNCAE</name>
<comment type="caution">
    <text evidence="2">The sequence shown here is derived from an EMBL/GenBank/DDBJ whole genome shotgun (WGS) entry which is preliminary data.</text>
</comment>
<dbReference type="SUPFAM" id="SSF110849">
    <property type="entry name" value="ParB/Sulfiredoxin"/>
    <property type="match status" value="1"/>
</dbReference>
<evidence type="ECO:0000313" key="2">
    <source>
        <dbReference type="EMBL" id="HHF98575.1"/>
    </source>
</evidence>
<dbReference type="PANTHER" id="PTHR33375:SF1">
    <property type="entry name" value="CHROMOSOME-PARTITIONING PROTEIN PARB-RELATED"/>
    <property type="match status" value="1"/>
</dbReference>
<dbReference type="EMBL" id="DRTT01000103">
    <property type="protein sequence ID" value="HHF98575.1"/>
    <property type="molecule type" value="Genomic_DNA"/>
</dbReference>
<dbReference type="Pfam" id="PF02195">
    <property type="entry name" value="ParB_N"/>
    <property type="match status" value="1"/>
</dbReference>
<accession>A0A7V5HZ31</accession>
<evidence type="ECO:0000259" key="1">
    <source>
        <dbReference type="SMART" id="SM00470"/>
    </source>
</evidence>